<name>A0AB38BI07_9LACT</name>
<keyword evidence="3" id="KW-1185">Reference proteome</keyword>
<reference evidence="2 4" key="2">
    <citation type="submission" date="2016-10" db="EMBL/GenBank/DDBJ databases">
        <authorList>
            <person name="Varghese N."/>
            <person name="Submissions S."/>
        </authorList>
    </citation>
    <scope>NUCLEOTIDE SEQUENCE [LARGE SCALE GENOMIC DNA]</scope>
    <source>
        <strain evidence="2 4">DSM 2094</strain>
    </source>
</reference>
<protein>
    <submittedName>
        <fullName evidence="2">Uncharacterized protein</fullName>
    </submittedName>
</protein>
<dbReference type="Proteomes" id="UP000195947">
    <property type="component" value="Unassembled WGS sequence"/>
</dbReference>
<evidence type="ECO:0000313" key="2">
    <source>
        <dbReference type="EMBL" id="SFH80531.1"/>
    </source>
</evidence>
<dbReference type="AlphaFoldDB" id="A0AB38BI07"/>
<dbReference type="RefSeq" id="WP_086988541.1">
    <property type="nucleotide sequence ID" value="NZ_FJMZ01000007.1"/>
</dbReference>
<reference evidence="1 3" key="1">
    <citation type="submission" date="2016-02" db="EMBL/GenBank/DDBJ databases">
        <authorList>
            <person name="Strepis N."/>
        </authorList>
    </citation>
    <scope>NUCLEOTIDE SEQUENCE [LARGE SCALE GENOMIC DNA]</scope>
    <source>
        <strain evidence="1">Trichococcus flocculiformis</strain>
    </source>
</reference>
<comment type="caution">
    <text evidence="2">The sequence shown here is derived from an EMBL/GenBank/DDBJ whole genome shotgun (WGS) entry which is preliminary data.</text>
</comment>
<gene>
    <name evidence="2" type="ORF">SAMN04488507_101634</name>
    <name evidence="1" type="ORF">TFLO_962</name>
</gene>
<evidence type="ECO:0000313" key="3">
    <source>
        <dbReference type="Proteomes" id="UP000195947"/>
    </source>
</evidence>
<evidence type="ECO:0000313" key="1">
    <source>
        <dbReference type="EMBL" id="CZQ88249.1"/>
    </source>
</evidence>
<proteinExistence type="predicted"/>
<dbReference type="Proteomes" id="UP000199686">
    <property type="component" value="Unassembled WGS sequence"/>
</dbReference>
<organism evidence="2 4">
    <name type="scientific">Trichococcus flocculiformis</name>
    <dbReference type="NCBI Taxonomy" id="82803"/>
    <lineage>
        <taxon>Bacteria</taxon>
        <taxon>Bacillati</taxon>
        <taxon>Bacillota</taxon>
        <taxon>Bacilli</taxon>
        <taxon>Lactobacillales</taxon>
        <taxon>Carnobacteriaceae</taxon>
        <taxon>Trichococcus</taxon>
    </lineage>
</organism>
<accession>A0AB38BI07</accession>
<sequence length="108" mass="12300">MSNPNKDSVTKIDKWGCCYNKHGKHEGSFESIPMSNDEIVQLFTEYVAEKLPALVDQEQDGTTYTITTIIFRDVAGRLQDKGLRLVEISNSIHENFELRTEITGLIYC</sequence>
<dbReference type="EMBL" id="FOQC01000016">
    <property type="protein sequence ID" value="SFH80531.1"/>
    <property type="molecule type" value="Genomic_DNA"/>
</dbReference>
<evidence type="ECO:0000313" key="4">
    <source>
        <dbReference type="Proteomes" id="UP000199686"/>
    </source>
</evidence>
<dbReference type="EMBL" id="FJMZ01000007">
    <property type="protein sequence ID" value="CZQ88249.1"/>
    <property type="molecule type" value="Genomic_DNA"/>
</dbReference>